<dbReference type="RefSeq" id="WP_180843438.1">
    <property type="nucleotide sequence ID" value="NZ_CP046639.1"/>
</dbReference>
<feature type="region of interest" description="Disordered" evidence="1">
    <location>
        <begin position="25"/>
        <end position="49"/>
    </location>
</feature>
<dbReference type="Proteomes" id="UP000510938">
    <property type="component" value="Chromosome"/>
</dbReference>
<dbReference type="EMBL" id="CP046639">
    <property type="protein sequence ID" value="QLL66870.1"/>
    <property type="molecule type" value="Genomic_DNA"/>
</dbReference>
<protein>
    <submittedName>
        <fullName evidence="2">Uncharacterized protein</fullName>
    </submittedName>
</protein>
<accession>A0A7H9DZD4</accession>
<reference evidence="2 3" key="1">
    <citation type="submission" date="2019-12" db="EMBL/GenBank/DDBJ databases">
        <title>A sheep strain of Anaplasma phagocytophilum contains multiple genomes.</title>
        <authorList>
            <person name="Barbet A.F."/>
            <person name="Crosby F.L."/>
            <person name="Eskeland S."/>
            <person name="Stuen S."/>
            <person name="Granquist E.G."/>
            <person name="Munderloh U.G."/>
        </authorList>
    </citation>
    <scope>NUCLEOTIDE SEQUENCE [LARGE SCALE GENOMIC DNA]</scope>
    <source>
        <strain evidence="2 3">Norway Variant 1</strain>
    </source>
</reference>
<evidence type="ECO:0000313" key="2">
    <source>
        <dbReference type="EMBL" id="QLL66870.1"/>
    </source>
</evidence>
<sequence length="75" mass="8054">MVYETESAQDLDDGVFDIARYVTPRNQVGDSGSRSGRPAASSSGTPRGALSLAPGTSITLWCMRQRVLLQLILVN</sequence>
<dbReference type="AlphaFoldDB" id="A0A7H9DZD4"/>
<evidence type="ECO:0000313" key="3">
    <source>
        <dbReference type="Proteomes" id="UP000510938"/>
    </source>
</evidence>
<name>A0A7H9DZD4_ANAPH</name>
<gene>
    <name evidence="2" type="ORF">O998_03675</name>
</gene>
<feature type="compositionally biased region" description="Low complexity" evidence="1">
    <location>
        <begin position="31"/>
        <end position="44"/>
    </location>
</feature>
<organism evidence="2 3">
    <name type="scientific">Anaplasma phagocytophilum str. Norway variant1</name>
    <dbReference type="NCBI Taxonomy" id="1392506"/>
    <lineage>
        <taxon>Bacteria</taxon>
        <taxon>Pseudomonadati</taxon>
        <taxon>Pseudomonadota</taxon>
        <taxon>Alphaproteobacteria</taxon>
        <taxon>Rickettsiales</taxon>
        <taxon>Anaplasmataceae</taxon>
        <taxon>Anaplasma</taxon>
        <taxon>phagocytophilum group</taxon>
    </lineage>
</organism>
<proteinExistence type="predicted"/>
<evidence type="ECO:0000256" key="1">
    <source>
        <dbReference type="SAM" id="MobiDB-lite"/>
    </source>
</evidence>